<evidence type="ECO:0000256" key="4">
    <source>
        <dbReference type="SAM" id="Phobius"/>
    </source>
</evidence>
<dbReference type="PANTHER" id="PTHR45277:SF1">
    <property type="entry name" value="EXPRESSED PROTEIN"/>
    <property type="match status" value="1"/>
</dbReference>
<dbReference type="GO" id="GO:0008757">
    <property type="term" value="F:S-adenosylmethionine-dependent methyltransferase activity"/>
    <property type="evidence" value="ECO:0007669"/>
    <property type="project" value="InterPro"/>
</dbReference>
<proteinExistence type="predicted"/>
<evidence type="ECO:0000256" key="3">
    <source>
        <dbReference type="ARBA" id="ARBA00022691"/>
    </source>
</evidence>
<organism evidence="6 7">
    <name type="scientific">Nocardia gamkensis</name>
    <dbReference type="NCBI Taxonomy" id="352869"/>
    <lineage>
        <taxon>Bacteria</taxon>
        <taxon>Bacillati</taxon>
        <taxon>Actinomycetota</taxon>
        <taxon>Actinomycetes</taxon>
        <taxon>Mycobacteriales</taxon>
        <taxon>Nocardiaceae</taxon>
        <taxon>Nocardia</taxon>
    </lineage>
</organism>
<evidence type="ECO:0000256" key="1">
    <source>
        <dbReference type="ARBA" id="ARBA00022603"/>
    </source>
</evidence>
<dbReference type="Gene3D" id="3.40.50.150">
    <property type="entry name" value="Vaccinia Virus protein VP39"/>
    <property type="match status" value="1"/>
</dbReference>
<feature type="transmembrane region" description="Helical" evidence="4">
    <location>
        <begin position="17"/>
        <end position="38"/>
    </location>
</feature>
<dbReference type="AlphaFoldDB" id="A0A7X6L249"/>
<dbReference type="PROSITE" id="PS01184">
    <property type="entry name" value="UBIE_2"/>
    <property type="match status" value="1"/>
</dbReference>
<dbReference type="CDD" id="cd02440">
    <property type="entry name" value="AdoMet_MTases"/>
    <property type="match status" value="1"/>
</dbReference>
<dbReference type="InterPro" id="IPR029063">
    <property type="entry name" value="SAM-dependent_MTases_sf"/>
</dbReference>
<dbReference type="InterPro" id="IPR013216">
    <property type="entry name" value="Methyltransf_11"/>
</dbReference>
<dbReference type="PANTHER" id="PTHR45277">
    <property type="entry name" value="EXPRESSED PROTEIN"/>
    <property type="match status" value="1"/>
</dbReference>
<keyword evidence="4" id="KW-0812">Transmembrane</keyword>
<keyword evidence="1 6" id="KW-0489">Methyltransferase</keyword>
<comment type="caution">
    <text evidence="6">The sequence shown here is derived from an EMBL/GenBank/DDBJ whole genome shotgun (WGS) entry which is preliminary data.</text>
</comment>
<dbReference type="RefSeq" id="WP_062969835.1">
    <property type="nucleotide sequence ID" value="NZ_JAAXOS010000004.1"/>
</dbReference>
<dbReference type="EMBL" id="JAAXOS010000004">
    <property type="protein sequence ID" value="NKY26416.1"/>
    <property type="molecule type" value="Genomic_DNA"/>
</dbReference>
<dbReference type="Pfam" id="PF08241">
    <property type="entry name" value="Methyltransf_11"/>
    <property type="match status" value="1"/>
</dbReference>
<dbReference type="GO" id="GO:0032259">
    <property type="term" value="P:methylation"/>
    <property type="evidence" value="ECO:0007669"/>
    <property type="project" value="UniProtKB-KW"/>
</dbReference>
<gene>
    <name evidence="6" type="ORF">HGB38_09315</name>
</gene>
<keyword evidence="2 6" id="KW-0808">Transferase</keyword>
<dbReference type="Proteomes" id="UP000540698">
    <property type="component" value="Unassembled WGS sequence"/>
</dbReference>
<keyword evidence="3" id="KW-0949">S-adenosyl-L-methionine</keyword>
<keyword evidence="7" id="KW-1185">Reference proteome</keyword>
<keyword evidence="4" id="KW-1133">Transmembrane helix</keyword>
<evidence type="ECO:0000259" key="5">
    <source>
        <dbReference type="Pfam" id="PF08241"/>
    </source>
</evidence>
<feature type="domain" description="Methyltransferase type 11" evidence="5">
    <location>
        <begin position="89"/>
        <end position="197"/>
    </location>
</feature>
<accession>A0A7X6L249</accession>
<protein>
    <submittedName>
        <fullName evidence="6">Class I SAM-dependent methyltransferase</fullName>
    </submittedName>
</protein>
<feature type="transmembrane region" description="Helical" evidence="4">
    <location>
        <begin position="44"/>
        <end position="62"/>
    </location>
</feature>
<dbReference type="InterPro" id="IPR023576">
    <property type="entry name" value="UbiE/COQ5_MeTrFase_CS"/>
</dbReference>
<dbReference type="SUPFAM" id="SSF53335">
    <property type="entry name" value="S-adenosyl-L-methionine-dependent methyltransferases"/>
    <property type="match status" value="1"/>
</dbReference>
<name>A0A7X6L249_9NOCA</name>
<sequence length="245" mass="26003">MIAPPWRASYGIDAPSVLLLLGVLAVGYLAAALVVALFGQLRPSLLLLVIGVVLAAQFGLFLHATRRGKFRVWAGLLDDLDLRGDERLLDMGCGRGAVLLAAARRLPAGRAVGLDLWCSADHCGNIPATAEQNALAENVADRIELRTGDMTRMPFPDGAFDVVVSSLAIHTIKTAEGRASAVREACRVLRPGGKLVIVDIGKTRDYRAVVAAHGATALTLRPVGWQMWWGGPWVPTRALTATAAG</sequence>
<reference evidence="6 7" key="1">
    <citation type="submission" date="2020-04" db="EMBL/GenBank/DDBJ databases">
        <title>MicrobeNet Type strains.</title>
        <authorList>
            <person name="Nicholson A.C."/>
        </authorList>
    </citation>
    <scope>NUCLEOTIDE SEQUENCE [LARGE SCALE GENOMIC DNA]</scope>
    <source>
        <strain evidence="6 7">DSM 44956</strain>
    </source>
</reference>
<keyword evidence="4" id="KW-0472">Membrane</keyword>
<evidence type="ECO:0000313" key="6">
    <source>
        <dbReference type="EMBL" id="NKY26416.1"/>
    </source>
</evidence>
<evidence type="ECO:0000256" key="2">
    <source>
        <dbReference type="ARBA" id="ARBA00022679"/>
    </source>
</evidence>
<evidence type="ECO:0000313" key="7">
    <source>
        <dbReference type="Proteomes" id="UP000540698"/>
    </source>
</evidence>